<protein>
    <submittedName>
        <fullName evidence="13">Zn-dependent protease with chaperone function</fullName>
    </submittedName>
</protein>
<dbReference type="CDD" id="cd07340">
    <property type="entry name" value="M48B_Htpx_like"/>
    <property type="match status" value="1"/>
</dbReference>
<feature type="transmembrane region" description="Helical" evidence="11">
    <location>
        <begin position="225"/>
        <end position="245"/>
    </location>
</feature>
<gene>
    <name evidence="13" type="ORF">EDC56_1660</name>
</gene>
<evidence type="ECO:0000256" key="9">
    <source>
        <dbReference type="ARBA" id="ARBA00023049"/>
    </source>
</evidence>
<dbReference type="Proteomes" id="UP000275394">
    <property type="component" value="Unassembled WGS sequence"/>
</dbReference>
<evidence type="ECO:0000259" key="12">
    <source>
        <dbReference type="Pfam" id="PF01435"/>
    </source>
</evidence>
<accession>A0A3N2DN45</accession>
<keyword evidence="3 13" id="KW-0645">Protease</keyword>
<feature type="transmembrane region" description="Helical" evidence="11">
    <location>
        <begin position="61"/>
        <end position="79"/>
    </location>
</feature>
<keyword evidence="7" id="KW-0862">Zinc</keyword>
<dbReference type="PANTHER" id="PTHR43221">
    <property type="entry name" value="PROTEASE HTPX"/>
    <property type="match status" value="1"/>
</dbReference>
<comment type="cofactor">
    <cofactor evidence="1">
        <name>Zn(2+)</name>
        <dbReference type="ChEBI" id="CHEBI:29105"/>
    </cofactor>
</comment>
<keyword evidence="5" id="KW-0479">Metal-binding</keyword>
<dbReference type="Gene3D" id="3.30.2010.10">
    <property type="entry name" value="Metalloproteases ('zincins'), catalytic domain"/>
    <property type="match status" value="1"/>
</dbReference>
<keyword evidence="6" id="KW-0378">Hydrolase</keyword>
<keyword evidence="8 11" id="KW-1133">Transmembrane helix</keyword>
<evidence type="ECO:0000256" key="6">
    <source>
        <dbReference type="ARBA" id="ARBA00022801"/>
    </source>
</evidence>
<keyword evidence="10 11" id="KW-0472">Membrane</keyword>
<evidence type="ECO:0000256" key="8">
    <source>
        <dbReference type="ARBA" id="ARBA00022989"/>
    </source>
</evidence>
<evidence type="ECO:0000313" key="14">
    <source>
        <dbReference type="Proteomes" id="UP000275394"/>
    </source>
</evidence>
<feature type="transmembrane region" description="Helical" evidence="11">
    <location>
        <begin position="190"/>
        <end position="213"/>
    </location>
</feature>
<evidence type="ECO:0000256" key="3">
    <source>
        <dbReference type="ARBA" id="ARBA00022670"/>
    </source>
</evidence>
<evidence type="ECO:0000256" key="11">
    <source>
        <dbReference type="SAM" id="Phobius"/>
    </source>
</evidence>
<name>A0A3N2DN45_9GAMM</name>
<dbReference type="RefSeq" id="WP_123712049.1">
    <property type="nucleotide sequence ID" value="NZ_RKHR01000004.1"/>
</dbReference>
<dbReference type="InterPro" id="IPR001915">
    <property type="entry name" value="Peptidase_M48"/>
</dbReference>
<dbReference type="Pfam" id="PF01435">
    <property type="entry name" value="Peptidase_M48"/>
    <property type="match status" value="1"/>
</dbReference>
<dbReference type="GO" id="GO:0006508">
    <property type="term" value="P:proteolysis"/>
    <property type="evidence" value="ECO:0007669"/>
    <property type="project" value="UniProtKB-KW"/>
</dbReference>
<reference evidence="13 14" key="1">
    <citation type="submission" date="2018-11" db="EMBL/GenBank/DDBJ databases">
        <title>Genomic Encyclopedia of Type Strains, Phase IV (KMG-IV): sequencing the most valuable type-strain genomes for metagenomic binning, comparative biology and taxonomic classification.</title>
        <authorList>
            <person name="Goeker M."/>
        </authorList>
    </citation>
    <scope>NUCLEOTIDE SEQUENCE [LARGE SCALE GENOMIC DNA]</scope>
    <source>
        <strain evidence="13 14">DSM 100316</strain>
    </source>
</reference>
<evidence type="ECO:0000313" key="13">
    <source>
        <dbReference type="EMBL" id="ROS01231.1"/>
    </source>
</evidence>
<keyword evidence="2" id="KW-1003">Cell membrane</keyword>
<dbReference type="InterPro" id="IPR050083">
    <property type="entry name" value="HtpX_protease"/>
</dbReference>
<evidence type="ECO:0000256" key="2">
    <source>
        <dbReference type="ARBA" id="ARBA00022475"/>
    </source>
</evidence>
<proteinExistence type="predicted"/>
<evidence type="ECO:0000256" key="1">
    <source>
        <dbReference type="ARBA" id="ARBA00001947"/>
    </source>
</evidence>
<keyword evidence="4 11" id="KW-0812">Transmembrane</keyword>
<organism evidence="13 14">
    <name type="scientific">Sinobacterium caligoides</name>
    <dbReference type="NCBI Taxonomy" id="933926"/>
    <lineage>
        <taxon>Bacteria</taxon>
        <taxon>Pseudomonadati</taxon>
        <taxon>Pseudomonadota</taxon>
        <taxon>Gammaproteobacteria</taxon>
        <taxon>Cellvibrionales</taxon>
        <taxon>Spongiibacteraceae</taxon>
        <taxon>Sinobacterium</taxon>
    </lineage>
</organism>
<dbReference type="AlphaFoldDB" id="A0A3N2DN45"/>
<dbReference type="GO" id="GO:0046872">
    <property type="term" value="F:metal ion binding"/>
    <property type="evidence" value="ECO:0007669"/>
    <property type="project" value="UniProtKB-KW"/>
</dbReference>
<sequence>MDFFTQQDRARRHSFRLVGLFVLAVLALILITNLAVAATFGMLLNNTNSATNFYDYFNWQSFINISLGVSGVIGCAIAFKWWQLGSGGRAVAESLGGERIAPNSNDDQQRRILNVVDEMALAANMPVPPVYLLAHEPGINAFAAGNTPADAVIGITAGALQQFNRDQLQGVIAHEFSHILNGDMRLNIRLIALLHGILFIGMMGEFLIHGSAFSSRNRDSDNKGAQLGLIFIVIGWLGGFFGRLIKAAVSRQREFLADASAVQFTRNPDGIADALKIIGGYSPGAELNNPNSEQASHLFFGQALKKLRPSFATHPSLDERIKRIQPYWDGRFIIRASDTICSHAENTDKSNSHTENSGKSSDASDLMGGAATFIVNTAAHQAGTTAQLRHQLREPLHACAFVYALLLDDNADLRQQQLNYIPRANIVGLDTLALQLKPIINALPQASRLPLIETAMPALKCMSPEQYRTYKKVMLLLIRCDQQYTMLEWCLFQLVNHYMESEFNSKSQSKAKYKRADDVAEAFQTVLSVLAKQGHDDDNSAEQAFNRGASTAGLHNIKRQSLTNFQFEDFIKAANQLANCYPLLKPKLIKGFVDCARYDTIISADEQEIIAALSAVMDCPSPSLT</sequence>
<dbReference type="EMBL" id="RKHR01000004">
    <property type="protein sequence ID" value="ROS01231.1"/>
    <property type="molecule type" value="Genomic_DNA"/>
</dbReference>
<feature type="domain" description="Peptidase M48" evidence="12">
    <location>
        <begin position="108"/>
        <end position="325"/>
    </location>
</feature>
<dbReference type="GO" id="GO:0004222">
    <property type="term" value="F:metalloendopeptidase activity"/>
    <property type="evidence" value="ECO:0007669"/>
    <property type="project" value="InterPro"/>
</dbReference>
<dbReference type="PANTHER" id="PTHR43221:SF2">
    <property type="entry name" value="PROTEASE HTPX HOMOLOG"/>
    <property type="match status" value="1"/>
</dbReference>
<evidence type="ECO:0000256" key="10">
    <source>
        <dbReference type="ARBA" id="ARBA00023136"/>
    </source>
</evidence>
<evidence type="ECO:0000256" key="4">
    <source>
        <dbReference type="ARBA" id="ARBA00022692"/>
    </source>
</evidence>
<keyword evidence="14" id="KW-1185">Reference proteome</keyword>
<evidence type="ECO:0000256" key="5">
    <source>
        <dbReference type="ARBA" id="ARBA00022723"/>
    </source>
</evidence>
<comment type="caution">
    <text evidence="13">The sequence shown here is derived from an EMBL/GenBank/DDBJ whole genome shotgun (WGS) entry which is preliminary data.</text>
</comment>
<keyword evidence="9" id="KW-0482">Metalloprotease</keyword>
<dbReference type="OrthoDB" id="15218at2"/>
<evidence type="ECO:0000256" key="7">
    <source>
        <dbReference type="ARBA" id="ARBA00022833"/>
    </source>
</evidence>